<dbReference type="InterPro" id="IPR047971">
    <property type="entry name" value="ExeM-like"/>
</dbReference>
<dbReference type="PANTHER" id="PTHR42834:SF1">
    <property type="entry name" value="ENDONUCLEASE_EXONUCLEASE_PHOSPHATASE FAMILY PROTEIN (AFU_ORTHOLOGUE AFUA_3G09210)"/>
    <property type="match status" value="1"/>
</dbReference>
<accession>A0ABS6AF42</accession>
<sequence length="1332" mass="138032">MPTLLHEEDFETDGNGTRYTTSVTEFSDGSGDYFTRTDGSTIGSFVAFGGISGASYFAAQDLDGEGGPASASLTLAPIDITGATDLTITGLFAEDAASDGAQDWDADALVHIEASIDGGPWVKVLQFASQGATNSQPGLDSDFDGIADGPALTDAFTAFGASIAGSGASLSLRITAENLEAGDEDIAFDLLRVSGELAAAEVVALNETFDSGAGFTTSTGFFSDGAGDYFGIAGSSADFGTGATPSGLKAYDGADGNYLTGMDLDGEGASVPVTAEWTGIDIAGLRDLTFQGSFAEFFDAPGDIDDDDYLRVEARIDGGAWQTVLAFAGAGFTSSGQFNGNFRQDTDLDGTGDGATLTGAFQQFTAGIAGSGSRLDLRFSARVEAGDEDFAVDNFRVIGMSGGETAPAVIARAGDGLTVAEAGTSSDRFTLELATAPAAPVDVTVAADGQSEVSLDGVTFAATVTATLSGTDPVEVIVRAIDDSSDEAATHFGALSFTVASADPDYNGLTVGGLTVAVADNDVSITLISDIQGSGNTSAMAGQEVTVEAVVTGLITNGSGQQVGYFLQEEDADSDGDAATSEGIYVFSGAPVTVGSRLRLTADVAEFQDLTELTNVRDLAVLETGVALPTATQITLGMRADFETYEGMRVQLVTGSDDALTVVTNFNLDRFGEIEVAEGNLIQPTQIYDAQTQATEVADLMARNAAARLVIEDSNTGQNPDVVTMIDSGDGTPLEAGDPITAEGPTLRLGSQLAEVVGIMDERYGSYRIQVDAPLDVIEGSGARPQGVPDVGGDLQAASFNVLNYFTTLSGGTGPNGDLDPRGATNAADLARQTDKLVSAITAMGAEVIALQEIENNGFGEGSAIATLVAALNEASAPGTWAFVDPGVGFLGTDAITAGIIYRADQLTLTGTAVLDFTESSAAATWDIVDQIQQSTGEIVGNFQRNRPALAATFQTADGAELTVAANHLKSKGASGLDSLLSAAQTAGVDPALIEALRNDPNFDQGDGQGFWNGVRQEAAAELASWLAGNPTGATGTDNLLVLGDLNSYAREDPVQALQAAGFTDLATAYLGEDAYSYVFDGQRGTLDYGMASAGLMDNVTGVAEWHINADEPDLLSYSSQFNDASFYNDDPFAVSDHDPLLVGLTLERPLRTVATGVDFEDRRLLLNRVSYSEDGAQVATDRVPVVARSLEIEGSDITVSAKGSGLNLLTFAGKGLGVWSPLADWPLRAEARQLDGREKIVFRMDDSGRLADALDAGFELTTISGRGQVRLAFYDDGDLVEQVRLDISDGKVFHEAVEAFDEVVVSATGSLAFEIAAVDFTRIEQDSFVFA</sequence>
<dbReference type="EMBL" id="JAHKNG010000004">
    <property type="protein sequence ID" value="MBU3029228.1"/>
    <property type="molecule type" value="Genomic_DNA"/>
</dbReference>
<dbReference type="PANTHER" id="PTHR42834">
    <property type="entry name" value="ENDONUCLEASE/EXONUCLEASE/PHOSPHATASE FAMILY PROTEIN (AFU_ORTHOLOGUE AFUA_3G09210)"/>
    <property type="match status" value="1"/>
</dbReference>
<keyword evidence="2" id="KW-1185">Reference proteome</keyword>
<gene>
    <name evidence="1" type="ORF">KNW02_03715</name>
</gene>
<keyword evidence="1" id="KW-0540">Nuclease</keyword>
<keyword evidence="1" id="KW-0378">Hydrolase</keyword>
<dbReference type="CDD" id="cd10283">
    <property type="entry name" value="MnuA_DNase1-like"/>
    <property type="match status" value="1"/>
</dbReference>
<comment type="caution">
    <text evidence="1">The sequence shown here is derived from an EMBL/GenBank/DDBJ whole genome shotgun (WGS) entry which is preliminary data.</text>
</comment>
<dbReference type="Proteomes" id="UP001166191">
    <property type="component" value="Unassembled WGS sequence"/>
</dbReference>
<reference evidence="1" key="1">
    <citation type="submission" date="2021-06" db="EMBL/GenBank/DDBJ databases">
        <title>Paracoccus bacterium XHP0099 sp. nov., isolated from the surface waters of the Yellow Sea.</title>
        <authorList>
            <person name="Xue H."/>
            <person name="Zhang D."/>
        </authorList>
    </citation>
    <scope>NUCLEOTIDE SEQUENCE</scope>
    <source>
        <strain evidence="1">XHP0099</strain>
    </source>
</reference>
<dbReference type="GO" id="GO:0004519">
    <property type="term" value="F:endonuclease activity"/>
    <property type="evidence" value="ECO:0007669"/>
    <property type="project" value="UniProtKB-KW"/>
</dbReference>
<dbReference type="NCBIfam" id="NF033681">
    <property type="entry name" value="ExeM_NucH_DNase"/>
    <property type="match status" value="1"/>
</dbReference>
<dbReference type="CDD" id="cd04486">
    <property type="entry name" value="YhcR_OBF_like"/>
    <property type="match status" value="1"/>
</dbReference>
<evidence type="ECO:0000313" key="1">
    <source>
        <dbReference type="EMBL" id="MBU3029228.1"/>
    </source>
</evidence>
<dbReference type="RefSeq" id="WP_216031927.1">
    <property type="nucleotide sequence ID" value="NZ_JAHKNG010000004.1"/>
</dbReference>
<protein>
    <submittedName>
        <fullName evidence="1">ExeM/NucH family extracellular endonuclease</fullName>
    </submittedName>
</protein>
<keyword evidence="1" id="KW-0255">Endonuclease</keyword>
<name>A0ABS6AF42_9RHOB</name>
<organism evidence="1 2">
    <name type="scientific">Paracoccus marinaquae</name>
    <dbReference type="NCBI Taxonomy" id="2841926"/>
    <lineage>
        <taxon>Bacteria</taxon>
        <taxon>Pseudomonadati</taxon>
        <taxon>Pseudomonadota</taxon>
        <taxon>Alphaproteobacteria</taxon>
        <taxon>Rhodobacterales</taxon>
        <taxon>Paracoccaceae</taxon>
        <taxon>Paracoccus</taxon>
    </lineage>
</organism>
<proteinExistence type="predicted"/>
<evidence type="ECO:0000313" key="2">
    <source>
        <dbReference type="Proteomes" id="UP001166191"/>
    </source>
</evidence>